<dbReference type="Gene3D" id="3.10.20.310">
    <property type="entry name" value="membrane protein fhac"/>
    <property type="match status" value="1"/>
</dbReference>
<dbReference type="Pfam" id="PF08478">
    <property type="entry name" value="POTRA_1"/>
    <property type="match status" value="1"/>
</dbReference>
<dbReference type="AlphaFoldDB" id="A0A2H0YME8"/>
<dbReference type="PANTHER" id="PTHR35851">
    <property type="entry name" value="CELL DIVISION PROTEIN FTSQ"/>
    <property type="match status" value="1"/>
</dbReference>
<keyword evidence="6 9" id="KW-1133">Transmembrane helix</keyword>
<evidence type="ECO:0000313" key="12">
    <source>
        <dbReference type="Proteomes" id="UP000230088"/>
    </source>
</evidence>
<dbReference type="PROSITE" id="PS51779">
    <property type="entry name" value="POTRA"/>
    <property type="match status" value="1"/>
</dbReference>
<evidence type="ECO:0000256" key="2">
    <source>
        <dbReference type="ARBA" id="ARBA00022475"/>
    </source>
</evidence>
<gene>
    <name evidence="11" type="ORF">COT33_00645</name>
</gene>
<dbReference type="GO" id="GO:0016020">
    <property type="term" value="C:membrane"/>
    <property type="evidence" value="ECO:0007669"/>
    <property type="project" value="UniProtKB-SubCell"/>
</dbReference>
<evidence type="ECO:0000256" key="4">
    <source>
        <dbReference type="ARBA" id="ARBA00022618"/>
    </source>
</evidence>
<evidence type="ECO:0000256" key="3">
    <source>
        <dbReference type="ARBA" id="ARBA00022519"/>
    </source>
</evidence>
<dbReference type="EMBL" id="PEYD01000010">
    <property type="protein sequence ID" value="PIS39677.1"/>
    <property type="molecule type" value="Genomic_DNA"/>
</dbReference>
<proteinExistence type="predicted"/>
<comment type="caution">
    <text evidence="11">The sequence shown here is derived from an EMBL/GenBank/DDBJ whole genome shotgun (WGS) entry which is preliminary data.</text>
</comment>
<dbReference type="InterPro" id="IPR013685">
    <property type="entry name" value="POTRA_FtsQ_type"/>
</dbReference>
<dbReference type="InterPro" id="IPR034746">
    <property type="entry name" value="POTRA"/>
</dbReference>
<feature type="domain" description="POTRA" evidence="10">
    <location>
        <begin position="44"/>
        <end position="121"/>
    </location>
</feature>
<keyword evidence="2" id="KW-1003">Cell membrane</keyword>
<comment type="subcellular location">
    <subcellularLocation>
        <location evidence="1">Membrane</location>
    </subcellularLocation>
</comment>
<name>A0A2H0YME8_9BACT</name>
<keyword evidence="5 9" id="KW-0812">Transmembrane</keyword>
<sequence>MKPYRIKRKKSILKIFKSRVFWLGVLVLLAFCGIFYLISFSSFFQIKEIKIMGNQKISSETLENSIKKEIVRKIVFYNSKSIFLAQLNKIRKNLLKEYPQAARADLKRIFPDKISLKIQERKPIAIFCPAESGTEKCFLLDREGIIFEPAENNFSGLPKIVGNIGSLNLGEKALESNYLEYILEIKGKLAENQKIEIKEFIPSEKKLTVITFDGWQIFFDPRGNVPDQILNLNLILNEKIPPEERGNLEYIDLRFGNKVYRKFR</sequence>
<dbReference type="InterPro" id="IPR005548">
    <property type="entry name" value="Cell_div_FtsQ/DivIB_C"/>
</dbReference>
<keyword evidence="8" id="KW-0131">Cell cycle</keyword>
<evidence type="ECO:0000256" key="6">
    <source>
        <dbReference type="ARBA" id="ARBA00022989"/>
    </source>
</evidence>
<evidence type="ECO:0000256" key="8">
    <source>
        <dbReference type="ARBA" id="ARBA00023306"/>
    </source>
</evidence>
<keyword evidence="7 9" id="KW-0472">Membrane</keyword>
<accession>A0A2H0YME8</accession>
<evidence type="ECO:0000256" key="1">
    <source>
        <dbReference type="ARBA" id="ARBA00004370"/>
    </source>
</evidence>
<dbReference type="GO" id="GO:0090529">
    <property type="term" value="P:cell septum assembly"/>
    <property type="evidence" value="ECO:0007669"/>
    <property type="project" value="InterPro"/>
</dbReference>
<evidence type="ECO:0000259" key="10">
    <source>
        <dbReference type="PROSITE" id="PS51779"/>
    </source>
</evidence>
<protein>
    <recommendedName>
        <fullName evidence="10">POTRA domain-containing protein</fullName>
    </recommendedName>
</protein>
<reference evidence="12" key="1">
    <citation type="submission" date="2017-09" db="EMBL/GenBank/DDBJ databases">
        <title>Depth-based differentiation of microbial function through sediment-hosted aquifers and enrichment of novel symbionts in the deep terrestrial subsurface.</title>
        <authorList>
            <person name="Probst A.J."/>
            <person name="Ladd B."/>
            <person name="Jarett J.K."/>
            <person name="Geller-Mcgrath D.E."/>
            <person name="Sieber C.M.K."/>
            <person name="Emerson J.B."/>
            <person name="Anantharaman K."/>
            <person name="Thomas B.C."/>
            <person name="Malmstrom R."/>
            <person name="Stieglmeier M."/>
            <person name="Klingl A."/>
            <person name="Woyke T."/>
            <person name="Ryan C.M."/>
            <person name="Banfield J.F."/>
        </authorList>
    </citation>
    <scope>NUCLEOTIDE SEQUENCE [LARGE SCALE GENOMIC DNA]</scope>
</reference>
<dbReference type="Pfam" id="PF03799">
    <property type="entry name" value="FtsQ_DivIB_C"/>
    <property type="match status" value="1"/>
</dbReference>
<keyword evidence="4" id="KW-0132">Cell division</keyword>
<feature type="transmembrane region" description="Helical" evidence="9">
    <location>
        <begin position="20"/>
        <end position="44"/>
    </location>
</feature>
<dbReference type="Proteomes" id="UP000230088">
    <property type="component" value="Unassembled WGS sequence"/>
</dbReference>
<evidence type="ECO:0000256" key="7">
    <source>
        <dbReference type="ARBA" id="ARBA00023136"/>
    </source>
</evidence>
<dbReference type="InterPro" id="IPR026579">
    <property type="entry name" value="FtsQ"/>
</dbReference>
<dbReference type="PANTHER" id="PTHR35851:SF1">
    <property type="entry name" value="CELL DIVISION PROTEIN FTSQ"/>
    <property type="match status" value="1"/>
</dbReference>
<evidence type="ECO:0000313" key="11">
    <source>
        <dbReference type="EMBL" id="PIS39677.1"/>
    </source>
</evidence>
<keyword evidence="3" id="KW-0997">Cell inner membrane</keyword>
<organism evidence="11 12">
    <name type="scientific">Candidatus Nealsonbacteria bacterium CG08_land_8_20_14_0_20_38_20</name>
    <dbReference type="NCBI Taxonomy" id="1974705"/>
    <lineage>
        <taxon>Bacteria</taxon>
        <taxon>Candidatus Nealsoniibacteriota</taxon>
    </lineage>
</organism>
<evidence type="ECO:0000256" key="5">
    <source>
        <dbReference type="ARBA" id="ARBA00022692"/>
    </source>
</evidence>
<evidence type="ECO:0000256" key="9">
    <source>
        <dbReference type="SAM" id="Phobius"/>
    </source>
</evidence>